<dbReference type="OrthoDB" id="7210452at2"/>
<keyword evidence="2" id="KW-1185">Reference proteome</keyword>
<dbReference type="PANTHER" id="PTHR41244:SF1">
    <property type="entry name" value="GLYCOSYLTRANSFERASE"/>
    <property type="match status" value="1"/>
</dbReference>
<dbReference type="Proteomes" id="UP000048908">
    <property type="component" value="Unassembled WGS sequence"/>
</dbReference>
<protein>
    <submittedName>
        <fullName evidence="1">Rhamnan synthesis protein F</fullName>
    </submittedName>
</protein>
<dbReference type="Gene3D" id="3.20.20.80">
    <property type="entry name" value="Glycosidases"/>
    <property type="match status" value="1"/>
</dbReference>
<dbReference type="InterPro" id="IPR032719">
    <property type="entry name" value="WbsX"/>
</dbReference>
<dbReference type="STRING" id="282197.SAMN04488517_10222"/>
<evidence type="ECO:0000313" key="1">
    <source>
        <dbReference type="EMBL" id="CTQ33193.1"/>
    </source>
</evidence>
<dbReference type="InterPro" id="IPR007739">
    <property type="entry name" value="RgpF"/>
</dbReference>
<dbReference type="AlphaFoldDB" id="A0A0M6XSH1"/>
<organism evidence="1 2">
    <name type="scientific">Jannaschia rubra</name>
    <dbReference type="NCBI Taxonomy" id="282197"/>
    <lineage>
        <taxon>Bacteria</taxon>
        <taxon>Pseudomonadati</taxon>
        <taxon>Pseudomonadota</taxon>
        <taxon>Alphaproteobacteria</taxon>
        <taxon>Rhodobacterales</taxon>
        <taxon>Roseobacteraceae</taxon>
        <taxon>Jannaschia</taxon>
    </lineage>
</organism>
<gene>
    <name evidence="1" type="ORF">JAN5088_01974</name>
</gene>
<dbReference type="Pfam" id="PF14307">
    <property type="entry name" value="Glyco_tran_WbsX"/>
    <property type="match status" value="1"/>
</dbReference>
<proteinExistence type="predicted"/>
<evidence type="ECO:0000313" key="2">
    <source>
        <dbReference type="Proteomes" id="UP000048908"/>
    </source>
</evidence>
<dbReference type="PANTHER" id="PTHR41244">
    <property type="entry name" value="RHAMNAN SYNTHESIS F"/>
    <property type="match status" value="1"/>
</dbReference>
<dbReference type="RefSeq" id="WP_143114619.1">
    <property type="nucleotide sequence ID" value="NZ_CXPG01000020.1"/>
</dbReference>
<accession>A0A0M6XSH1</accession>
<reference evidence="1 2" key="1">
    <citation type="submission" date="2015-07" db="EMBL/GenBank/DDBJ databases">
        <authorList>
            <person name="Noorani M."/>
        </authorList>
    </citation>
    <scope>NUCLEOTIDE SEQUENCE [LARGE SCALE GENOMIC DNA]</scope>
    <source>
        <strain evidence="1 2">CECT 5088</strain>
    </source>
</reference>
<dbReference type="EMBL" id="CXPG01000020">
    <property type="protein sequence ID" value="CTQ33193.1"/>
    <property type="molecule type" value="Genomic_DNA"/>
</dbReference>
<dbReference type="CDD" id="cd11579">
    <property type="entry name" value="Glyco_tran_WbsX"/>
    <property type="match status" value="1"/>
</dbReference>
<sequence length="742" mass="84239">MDDRFLSRLRAAARMLVPGADDRAYLRAVRGSNLFDRQFYRSTNPRMHWLSSLFPERHYILRGEAMGLRPNPEFSPAAYLRGNPDLDPRAVRPFRHYVTHGLAEGRQTLDPVVDRNHIPLPAPRLRPIDLPQPPARFAVVVHLYYHEMWPEFAEILRRQTFDFDLFVTVVRFAEETDDVQAAIRADFPAAVVIDVPNQGRDILPFVTLVNAGALAPYATVCKLHTKRSPHRQDGDIWRRHLIDGILGDPDRVRHRLDRFLADGDAAFWVADGQHYKGTEWWGSNAARTENLMRRIECEADPSALSFPAGSIYWVKPVILDMVRGMALTPGDFDPEDSQVDGTTAHAMERALGYISRACGMTILQASDLDRIRPPHALPRPRLVTAFYLPQFHPVPQNDVWWGPGFTEWHNVTRARAIWPGHGQPALPSDLGFYDLRLTDTMAAQAKLARAHGIDAFCVYHYWFDGARILEAPIDNLLARPEVDFPFYLCWANESWRRNWDGLSGDVLMPQSYAPGFGAALAESLVPYFADPRYLRPDGTRPRFVIYRPEDMTDPAGAVAQMRQTWRDRGVGEVELGAVRFHIEGEHPVAADLFDFWVEMPPHGLVRDGQFLWGGRDGNRLPFDLPGNFDGLVYDYTTLSTRSTDAEYLAHLPARIIAGIMPGWDNTARRGPSAHIAYGANPGAFRRWLRDLCVERLPESYRGELFVNAWNEWAEKAVMEPSEQYGDAYLRVLAEVCTPAEDG</sequence>
<dbReference type="Pfam" id="PF05045">
    <property type="entry name" value="RgpF"/>
    <property type="match status" value="1"/>
</dbReference>
<name>A0A0M6XSH1_9RHOB</name>